<organism evidence="7 8">
    <name type="scientific">Metabacillus herbersteinensis</name>
    <dbReference type="NCBI Taxonomy" id="283816"/>
    <lineage>
        <taxon>Bacteria</taxon>
        <taxon>Bacillati</taxon>
        <taxon>Bacillota</taxon>
        <taxon>Bacilli</taxon>
        <taxon>Bacillales</taxon>
        <taxon>Bacillaceae</taxon>
        <taxon>Metabacillus</taxon>
    </lineage>
</organism>
<dbReference type="PANTHER" id="PTHR10465:SF0">
    <property type="entry name" value="SARCALUMENIN"/>
    <property type="match status" value="1"/>
</dbReference>
<dbReference type="EMBL" id="JBHLVO010000005">
    <property type="protein sequence ID" value="MFC0271672.1"/>
    <property type="molecule type" value="Genomic_DNA"/>
</dbReference>
<proteinExistence type="predicted"/>
<keyword evidence="2" id="KW-0547">Nucleotide-binding</keyword>
<name>A0ABV6GDB4_9BACI</name>
<comment type="subcellular location">
    <subcellularLocation>
        <location evidence="1">Membrane</location>
    </subcellularLocation>
</comment>
<dbReference type="Gene3D" id="3.40.50.300">
    <property type="entry name" value="P-loop containing nucleotide triphosphate hydrolases"/>
    <property type="match status" value="2"/>
</dbReference>
<feature type="domain" description="Dynamin N-terminal" evidence="6">
    <location>
        <begin position="47"/>
        <end position="201"/>
    </location>
</feature>
<protein>
    <submittedName>
        <fullName evidence="7">Dynamin family protein</fullName>
    </submittedName>
</protein>
<evidence type="ECO:0000313" key="7">
    <source>
        <dbReference type="EMBL" id="MFC0271672.1"/>
    </source>
</evidence>
<dbReference type="CDD" id="cd09912">
    <property type="entry name" value="DLP_2"/>
    <property type="match status" value="2"/>
</dbReference>
<dbReference type="SUPFAM" id="SSF52540">
    <property type="entry name" value="P-loop containing nucleoside triphosphate hydrolases"/>
    <property type="match status" value="2"/>
</dbReference>
<keyword evidence="5" id="KW-0472">Membrane</keyword>
<dbReference type="RefSeq" id="WP_378932976.1">
    <property type="nucleotide sequence ID" value="NZ_JBHLVO010000005.1"/>
</dbReference>
<keyword evidence="4" id="KW-0342">GTP-binding</keyword>
<dbReference type="PANTHER" id="PTHR10465">
    <property type="entry name" value="TRANSMEMBRANE GTPASE FZO1"/>
    <property type="match status" value="1"/>
</dbReference>
<dbReference type="Pfam" id="PF00350">
    <property type="entry name" value="Dynamin_N"/>
    <property type="match status" value="2"/>
</dbReference>
<dbReference type="NCBIfam" id="TIGR00231">
    <property type="entry name" value="small_GTP"/>
    <property type="match status" value="1"/>
</dbReference>
<evidence type="ECO:0000256" key="5">
    <source>
        <dbReference type="ARBA" id="ARBA00023136"/>
    </source>
</evidence>
<evidence type="ECO:0000256" key="4">
    <source>
        <dbReference type="ARBA" id="ARBA00023134"/>
    </source>
</evidence>
<dbReference type="InterPro" id="IPR045063">
    <property type="entry name" value="Dynamin_N"/>
</dbReference>
<feature type="domain" description="Dynamin N-terminal" evidence="6">
    <location>
        <begin position="623"/>
        <end position="849"/>
    </location>
</feature>
<evidence type="ECO:0000259" key="6">
    <source>
        <dbReference type="Pfam" id="PF00350"/>
    </source>
</evidence>
<reference evidence="7 8" key="1">
    <citation type="submission" date="2024-09" db="EMBL/GenBank/DDBJ databases">
        <authorList>
            <person name="Sun Q."/>
            <person name="Mori K."/>
        </authorList>
    </citation>
    <scope>NUCLEOTIDE SEQUENCE [LARGE SCALE GENOMIC DNA]</scope>
    <source>
        <strain evidence="7 8">CCM 7228</strain>
    </source>
</reference>
<evidence type="ECO:0000256" key="3">
    <source>
        <dbReference type="ARBA" id="ARBA00022801"/>
    </source>
</evidence>
<keyword evidence="8" id="KW-1185">Reference proteome</keyword>
<gene>
    <name evidence="7" type="ORF">ACFFIX_09410</name>
</gene>
<accession>A0ABV6GDB4</accession>
<sequence>MATVVSTQKILEMMISLHQLLTKNKDENSALKVKELIIKVHKEKKYIAFAGHFSAGKSTMINKLLGEQILPTSPIPTSANIVMLEKGSKNVQLQTSSGEVFQLEGDYSVDEIKEFCKQGDDIERVHIINTYKNLSAGIVIMDTPGIDSTDAAHRLSTESMLHIADVIFYVTDYNHVQSEENLSFIKEMRQRGKTVYLIVNQIDKHRSEEMSFQQYKQQIQSTFEEYGLKNTHIFYTTLLNDSEPNNEIEKVKRVMKHVIEVDDTEQHTTIKHALTDIVKNHLHYYGEQLDLAEINEEEVVSRLSSIIDEESTIHRSLKEEEMKVDLIFSSLKEKITTILRNANLTPFETREKAAAFIQSHDPSFKKGFLFTKGKTEQEREKRADMLYEDLNKRVETEITWHILHSIKEAIKENNVNDAQLNQNIQSFSIEFQKETLGQTLKKGASFNDQYTLTFSADLSDTLKKKSKTKAMILVGEIVETFKRMTEQKSAQFTSKLNDLKQKISFYNEVSDRIHQYEQHNVAVQLILTSTEFPRINLEEWLKEHKQPIVKKYEKEVLIPTKLDEVKETNTHNQTTQSKKENLTTFIHQVKKLSNDFKHIPGFGQFGESIIQKANRFENRTFTVALFGAFSAGKSSFANALIGEKLLPSSPTPTTATINKIAPPTSEKEHGLVEVILKKPDVFLNEMIEVLPKAELKGTSIQEVEDQLVEYVNKSKSKLSGHERATITMYERAIKTYKSLTETGYILLKDRSSFTEYVANEEKACMVEEVIIYFDCKITQLGITLVDTPGADSFNTRHTDVAFQYIKNADAILYVTYYNHPFSKGDREFIRQLGRVKDAFTLDKMFFIINAVDLAINDEEVAIVKNYIINQLLQQEVRNARLYGISSLKVLEGENLDTTDFSLFEEKFHHFIEHDLSETTILSIKEELHKTLHQIKTISETAAKDSAEKEREMLKIKDEQILVENQLNQLDVEGIVLQLRQEIEELIFYIKQRLTMRFSEFFKEAFHPGALKQGINTQDVLKSCLSDFVKSIQFELVQELQATSLRIEKFMGKQMDEEYNRIENLLQHLSSAVHLSKQESLPIESPTISIDFSNEQENSFRQSLKLYKNPRAFFEKNEKQHMIEDLIQRFDEPIQNALSIHQHLFSEYYSKTLMNHQVVYVTKMKEQTKQSFQSIISIYTTPQDLTLITEKKSEIKGALSLL</sequence>
<dbReference type="InterPro" id="IPR027094">
    <property type="entry name" value="Mitofusin_fam"/>
</dbReference>
<keyword evidence="3" id="KW-0378">Hydrolase</keyword>
<dbReference type="InterPro" id="IPR027417">
    <property type="entry name" value="P-loop_NTPase"/>
</dbReference>
<dbReference type="InterPro" id="IPR005225">
    <property type="entry name" value="Small_GTP-bd"/>
</dbReference>
<evidence type="ECO:0000313" key="8">
    <source>
        <dbReference type="Proteomes" id="UP001589854"/>
    </source>
</evidence>
<dbReference type="Proteomes" id="UP001589854">
    <property type="component" value="Unassembled WGS sequence"/>
</dbReference>
<evidence type="ECO:0000256" key="2">
    <source>
        <dbReference type="ARBA" id="ARBA00022741"/>
    </source>
</evidence>
<evidence type="ECO:0000256" key="1">
    <source>
        <dbReference type="ARBA" id="ARBA00004370"/>
    </source>
</evidence>
<comment type="caution">
    <text evidence="7">The sequence shown here is derived from an EMBL/GenBank/DDBJ whole genome shotgun (WGS) entry which is preliminary data.</text>
</comment>